<proteinExistence type="predicted"/>
<name>A0A5P8W9F1_9NOSO</name>
<reference evidence="1 2" key="1">
    <citation type="submission" date="2019-10" db="EMBL/GenBank/DDBJ databases">
        <title>Genomic and transcriptomic insights into the perfect genentic adaptation of a filamentous nitrogen-fixing cyanobacterium to rice fields.</title>
        <authorList>
            <person name="Chen Z."/>
        </authorList>
    </citation>
    <scope>NUCLEOTIDE SEQUENCE [LARGE SCALE GENOMIC DNA]</scope>
    <source>
        <strain evidence="1">CCNUC1</strain>
    </source>
</reference>
<protein>
    <submittedName>
        <fullName evidence="1">Uncharacterized protein</fullName>
    </submittedName>
</protein>
<dbReference type="KEGG" id="nsh:GXM_06784"/>
<dbReference type="EMBL" id="CP045226">
    <property type="protein sequence ID" value="QFS49290.1"/>
    <property type="molecule type" value="Genomic_DNA"/>
</dbReference>
<dbReference type="AlphaFoldDB" id="A0A5P8W9F1"/>
<gene>
    <name evidence="1" type="ORF">GXM_06784</name>
</gene>
<sequence length="57" mass="6312">MSPECQNKDFEEVIINSLLSTQHSSSGALYVKLRSLSKDKLSNLIFTLGKKKQSGLV</sequence>
<evidence type="ECO:0000313" key="2">
    <source>
        <dbReference type="Proteomes" id="UP000326678"/>
    </source>
</evidence>
<keyword evidence="2" id="KW-1185">Reference proteome</keyword>
<accession>A0A5P8W9F1</accession>
<organism evidence="1 2">
    <name type="scientific">Nostoc sphaeroides CCNUC1</name>
    <dbReference type="NCBI Taxonomy" id="2653204"/>
    <lineage>
        <taxon>Bacteria</taxon>
        <taxon>Bacillati</taxon>
        <taxon>Cyanobacteriota</taxon>
        <taxon>Cyanophyceae</taxon>
        <taxon>Nostocales</taxon>
        <taxon>Nostocaceae</taxon>
        <taxon>Nostoc</taxon>
    </lineage>
</organism>
<evidence type="ECO:0000313" key="1">
    <source>
        <dbReference type="EMBL" id="QFS49290.1"/>
    </source>
</evidence>
<dbReference type="Proteomes" id="UP000326678">
    <property type="component" value="Chromosome Gxm1"/>
</dbReference>